<protein>
    <submittedName>
        <fullName evidence="1">Uncharacterized protein</fullName>
    </submittedName>
</protein>
<gene>
    <name evidence="1" type="ORF">EYF80_012626</name>
</gene>
<accession>A0A4Z2IH80</accession>
<comment type="caution">
    <text evidence="1">The sequence shown here is derived from an EMBL/GenBank/DDBJ whole genome shotgun (WGS) entry which is preliminary data.</text>
</comment>
<name>A0A4Z2IH80_9TELE</name>
<proteinExistence type="predicted"/>
<reference evidence="1 2" key="1">
    <citation type="submission" date="2019-03" db="EMBL/GenBank/DDBJ databases">
        <title>First draft genome of Liparis tanakae, snailfish: a comprehensive survey of snailfish specific genes.</title>
        <authorList>
            <person name="Kim W."/>
            <person name="Song I."/>
            <person name="Jeong J.-H."/>
            <person name="Kim D."/>
            <person name="Kim S."/>
            <person name="Ryu S."/>
            <person name="Song J.Y."/>
            <person name="Lee S.K."/>
        </authorList>
    </citation>
    <scope>NUCLEOTIDE SEQUENCE [LARGE SCALE GENOMIC DNA]</scope>
    <source>
        <tissue evidence="1">Muscle</tissue>
    </source>
</reference>
<evidence type="ECO:0000313" key="1">
    <source>
        <dbReference type="EMBL" id="TNN77157.1"/>
    </source>
</evidence>
<dbReference type="AlphaFoldDB" id="A0A4Z2IH80"/>
<dbReference type="Proteomes" id="UP000314294">
    <property type="component" value="Unassembled WGS sequence"/>
</dbReference>
<keyword evidence="2" id="KW-1185">Reference proteome</keyword>
<dbReference type="EMBL" id="SRLO01000086">
    <property type="protein sequence ID" value="TNN77157.1"/>
    <property type="molecule type" value="Genomic_DNA"/>
</dbReference>
<evidence type="ECO:0000313" key="2">
    <source>
        <dbReference type="Proteomes" id="UP000314294"/>
    </source>
</evidence>
<sequence length="156" mass="16686">MEALELSGWRPVGRGKLADGATSISQLATEAGLKRSGTLKVAAVSQEVLLNSLRSFLARGQRPFELHSQLGPLFSQLLHIPVKANLSLEGTRWNFDAGVDVRGVEDGKRQATSSKARLDAEPLLCSPLSHFHSLLLPYGCSVSCRLIANRPGAGAN</sequence>
<organism evidence="1 2">
    <name type="scientific">Liparis tanakae</name>
    <name type="common">Tanaka's snailfish</name>
    <dbReference type="NCBI Taxonomy" id="230148"/>
    <lineage>
        <taxon>Eukaryota</taxon>
        <taxon>Metazoa</taxon>
        <taxon>Chordata</taxon>
        <taxon>Craniata</taxon>
        <taxon>Vertebrata</taxon>
        <taxon>Euteleostomi</taxon>
        <taxon>Actinopterygii</taxon>
        <taxon>Neopterygii</taxon>
        <taxon>Teleostei</taxon>
        <taxon>Neoteleostei</taxon>
        <taxon>Acanthomorphata</taxon>
        <taxon>Eupercaria</taxon>
        <taxon>Perciformes</taxon>
        <taxon>Cottioidei</taxon>
        <taxon>Cottales</taxon>
        <taxon>Liparidae</taxon>
        <taxon>Liparis</taxon>
    </lineage>
</organism>